<gene>
    <name evidence="3" type="ORF">PENSUB_14097</name>
</gene>
<feature type="chain" id="PRO_5012886140" description="DUF7905 domain-containing protein" evidence="1">
    <location>
        <begin position="16"/>
        <end position="546"/>
    </location>
</feature>
<keyword evidence="4" id="KW-1185">Reference proteome</keyword>
<name>A0A1Q5UPB2_9EURO</name>
<dbReference type="Pfam" id="PF25482">
    <property type="entry name" value="DUF7905"/>
    <property type="match status" value="1"/>
</dbReference>
<dbReference type="AlphaFoldDB" id="A0A1Q5UPB2"/>
<comment type="caution">
    <text evidence="3">The sequence shown here is derived from an EMBL/GenBank/DDBJ whole genome shotgun (WGS) entry which is preliminary data.</text>
</comment>
<proteinExistence type="predicted"/>
<keyword evidence="1" id="KW-0732">Signal</keyword>
<dbReference type="STRING" id="1316194.A0A1Q5UPB2"/>
<reference evidence="3 4" key="1">
    <citation type="submission" date="2016-10" db="EMBL/GenBank/DDBJ databases">
        <title>Genome sequence of the ascomycete fungus Penicillium subrubescens.</title>
        <authorList>
            <person name="De Vries R.P."/>
            <person name="Peng M."/>
            <person name="Dilokpimol A."/>
            <person name="Hilden K."/>
            <person name="Makela M.R."/>
            <person name="Grigoriev I."/>
            <person name="Riley R."/>
            <person name="Granchi Z."/>
        </authorList>
    </citation>
    <scope>NUCLEOTIDE SEQUENCE [LARGE SCALE GENOMIC DNA]</scope>
    <source>
        <strain evidence="3 4">CBS 132785</strain>
    </source>
</reference>
<dbReference type="Proteomes" id="UP000186955">
    <property type="component" value="Unassembled WGS sequence"/>
</dbReference>
<sequence length="546" mass="61255">MRKAFLSMIFQLGLANLSISTDDASIASLFGRTTARPGRTEIFNDVCKKTGAFIQPPVESDTNKLVFTWPTDGPSPQECLGAALEKMDGIRTELQVYAYLDPENPAHIIVSNNEGFDSVSVVKFLRAAWVEGMGRTDLHIKKLMLAPLPVESSMYAVTLLRHNLVAKPYLHQVERQDAYTGRQVFAHKMNAMHTANFKEILQDMRTSLSMVNYFNGNLRMRFHFGTLILDRFMSPKTNETAVNLFDFADMIGHDQCRGRVVPGQKISMETLLNRFRDADDLLEPIGQTRPLSELELMEPTHSATIEFLGSPGSDFRLELYLKRIARAGEVEIKGHRWFKARHGEDKTLRMPLQLAMVDFGRADWQCDIEFFEVAAERLLSKSQRELASSIRFTSNGDNHHFVSHAAMNIWIPRDTPDAHIVKKSAIRFKVKRTNLVLELARFDIYRRTKFIKSYASASLYDPNWDSLLGGEIGVGGAQIQPHGAGLEAFFPSSLDSNAVEGAGLIEVLYVVQKIAELLGGSAIGLNQPPKDENVAAWMDVELGTLF</sequence>
<organism evidence="3 4">
    <name type="scientific">Penicillium subrubescens</name>
    <dbReference type="NCBI Taxonomy" id="1316194"/>
    <lineage>
        <taxon>Eukaryota</taxon>
        <taxon>Fungi</taxon>
        <taxon>Dikarya</taxon>
        <taxon>Ascomycota</taxon>
        <taxon>Pezizomycotina</taxon>
        <taxon>Eurotiomycetes</taxon>
        <taxon>Eurotiomycetidae</taxon>
        <taxon>Eurotiales</taxon>
        <taxon>Aspergillaceae</taxon>
        <taxon>Penicillium</taxon>
    </lineage>
</organism>
<feature type="signal peptide" evidence="1">
    <location>
        <begin position="1"/>
        <end position="15"/>
    </location>
</feature>
<accession>A0A1Q5UPB2</accession>
<feature type="domain" description="DUF7905" evidence="2">
    <location>
        <begin position="187"/>
        <end position="468"/>
    </location>
</feature>
<dbReference type="EMBL" id="MNBE01000099">
    <property type="protein sequence ID" value="OKP14318.1"/>
    <property type="molecule type" value="Genomic_DNA"/>
</dbReference>
<evidence type="ECO:0000313" key="3">
    <source>
        <dbReference type="EMBL" id="OKP14318.1"/>
    </source>
</evidence>
<evidence type="ECO:0000313" key="4">
    <source>
        <dbReference type="Proteomes" id="UP000186955"/>
    </source>
</evidence>
<protein>
    <recommendedName>
        <fullName evidence="2">DUF7905 domain-containing protein</fullName>
    </recommendedName>
</protein>
<evidence type="ECO:0000259" key="2">
    <source>
        <dbReference type="Pfam" id="PF25482"/>
    </source>
</evidence>
<dbReference type="InterPro" id="IPR057227">
    <property type="entry name" value="DUF7905"/>
</dbReference>
<evidence type="ECO:0000256" key="1">
    <source>
        <dbReference type="SAM" id="SignalP"/>
    </source>
</evidence>